<evidence type="ECO:0000256" key="10">
    <source>
        <dbReference type="HAMAP-Rule" id="MF_01151"/>
    </source>
</evidence>
<evidence type="ECO:0000256" key="7">
    <source>
        <dbReference type="ARBA" id="ARBA00053401"/>
    </source>
</evidence>
<keyword evidence="13" id="KW-0175">Coiled coil</keyword>
<evidence type="ECO:0000256" key="12">
    <source>
        <dbReference type="RuleBase" id="RU004478"/>
    </source>
</evidence>
<dbReference type="NCBIfam" id="NF010748">
    <property type="entry name" value="PRK14150.1"/>
    <property type="match status" value="1"/>
</dbReference>
<dbReference type="GO" id="GO:0005829">
    <property type="term" value="C:cytosol"/>
    <property type="evidence" value="ECO:0007669"/>
    <property type="project" value="TreeGrafter"/>
</dbReference>
<keyword evidence="5 10" id="KW-0346">Stress response</keyword>
<accession>A0A9D2B0U6</accession>
<evidence type="ECO:0000256" key="13">
    <source>
        <dbReference type="SAM" id="Coils"/>
    </source>
</evidence>
<evidence type="ECO:0000256" key="2">
    <source>
        <dbReference type="ARBA" id="ARBA00009054"/>
    </source>
</evidence>
<evidence type="ECO:0000256" key="6">
    <source>
        <dbReference type="ARBA" id="ARBA00023186"/>
    </source>
</evidence>
<feature type="compositionally biased region" description="Polar residues" evidence="14">
    <location>
        <begin position="13"/>
        <end position="31"/>
    </location>
</feature>
<evidence type="ECO:0000313" key="15">
    <source>
        <dbReference type="EMBL" id="HIX56304.1"/>
    </source>
</evidence>
<dbReference type="SUPFAM" id="SSF51064">
    <property type="entry name" value="Head domain of nucleotide exchange factor GrpE"/>
    <property type="match status" value="1"/>
</dbReference>
<dbReference type="PROSITE" id="PS01071">
    <property type="entry name" value="GRPE"/>
    <property type="match status" value="1"/>
</dbReference>
<dbReference type="EMBL" id="DXEV01000045">
    <property type="protein sequence ID" value="HIX56304.1"/>
    <property type="molecule type" value="Genomic_DNA"/>
</dbReference>
<feature type="region of interest" description="Disordered" evidence="14">
    <location>
        <begin position="43"/>
        <end position="86"/>
    </location>
</feature>
<dbReference type="PRINTS" id="PR00773">
    <property type="entry name" value="GRPEPROTEIN"/>
</dbReference>
<dbReference type="Gene3D" id="2.30.22.10">
    <property type="entry name" value="Head domain of nucleotide exchange factor GrpE"/>
    <property type="match status" value="1"/>
</dbReference>
<dbReference type="InterPro" id="IPR000740">
    <property type="entry name" value="GrpE"/>
</dbReference>
<dbReference type="HAMAP" id="MF_01151">
    <property type="entry name" value="GrpE"/>
    <property type="match status" value="1"/>
</dbReference>
<sequence length="279" mass="31112">MPDFENKPDFNDALNTLGANQGNASDQTISVNDPDFANKVAAQQQKMAQPQSVSQAQAQAYAETQHLGEPTQPRAASFNANGDPEAQEQNVVLGDTEQEIPSDYLEDDDDYEQIYEENKELRDQVVDLQGKLDILKNTLASEHDQRLRAVAEADNVRKRASQEVERERKFALEKFVRALLPIYDALEKALEFSDRENEATKATIDGVENTLNLFLKELSGFGVELVDPTGQPFDPNFHQAVSMVPSTEVPNNHVLQTMQKGFLLNGRVVRPAMVIVAKQ</sequence>
<evidence type="ECO:0000256" key="14">
    <source>
        <dbReference type="SAM" id="MobiDB-lite"/>
    </source>
</evidence>
<comment type="subcellular location">
    <subcellularLocation>
        <location evidence="1 10">Cytoplasm</location>
    </subcellularLocation>
</comment>
<dbReference type="Pfam" id="PF01025">
    <property type="entry name" value="GrpE"/>
    <property type="match status" value="1"/>
</dbReference>
<gene>
    <name evidence="10 15" type="primary">grpE</name>
    <name evidence="15" type="ORF">H9850_02395</name>
</gene>
<evidence type="ECO:0000256" key="1">
    <source>
        <dbReference type="ARBA" id="ARBA00004496"/>
    </source>
</evidence>
<dbReference type="Gene3D" id="3.90.20.20">
    <property type="match status" value="1"/>
</dbReference>
<feature type="compositionally biased region" description="Low complexity" evidence="14">
    <location>
        <begin position="48"/>
        <end position="62"/>
    </location>
</feature>
<dbReference type="PANTHER" id="PTHR21237:SF23">
    <property type="entry name" value="GRPE PROTEIN HOMOLOG, MITOCHONDRIAL"/>
    <property type="match status" value="1"/>
</dbReference>
<proteinExistence type="inferred from homology"/>
<comment type="subunit">
    <text evidence="3 10">Homodimer.</text>
</comment>
<dbReference type="GO" id="GO:0000774">
    <property type="term" value="F:adenyl-nucleotide exchange factor activity"/>
    <property type="evidence" value="ECO:0007669"/>
    <property type="project" value="InterPro"/>
</dbReference>
<organism evidence="15 16">
    <name type="scientific">Candidatus Anaerobiospirillum pullistercoris</name>
    <dbReference type="NCBI Taxonomy" id="2838452"/>
    <lineage>
        <taxon>Bacteria</taxon>
        <taxon>Pseudomonadati</taxon>
        <taxon>Pseudomonadota</taxon>
        <taxon>Gammaproteobacteria</taxon>
        <taxon>Aeromonadales</taxon>
        <taxon>Succinivibrionaceae</taxon>
        <taxon>Anaerobiospirillum</taxon>
    </lineage>
</organism>
<protein>
    <recommendedName>
        <fullName evidence="8 10">Protein GrpE</fullName>
    </recommendedName>
    <alternativeName>
        <fullName evidence="9 10">HSP-70 cofactor</fullName>
    </alternativeName>
</protein>
<dbReference type="GO" id="GO:0042803">
    <property type="term" value="F:protein homodimerization activity"/>
    <property type="evidence" value="ECO:0007669"/>
    <property type="project" value="InterPro"/>
</dbReference>
<dbReference type="GO" id="GO:0006457">
    <property type="term" value="P:protein folding"/>
    <property type="evidence" value="ECO:0007669"/>
    <property type="project" value="InterPro"/>
</dbReference>
<comment type="function">
    <text evidence="7 10 11">Participates actively in the response to hyperosmotic and heat shock by preventing the aggregation of stress-denatured proteins, in association with DnaK and GrpE. It is the nucleotide exchange factor for DnaK and may function as a thermosensor. Unfolded proteins bind initially to DnaJ; upon interaction with the DnaJ-bound protein, DnaK hydrolyzes its bound ATP, resulting in the formation of a stable complex. GrpE releases ADP from DnaK; ATP binding to DnaK triggers the release of the substrate protein, thus completing the reaction cycle. Several rounds of ATP-dependent interactions between DnaJ, DnaK and GrpE are required for fully efficient folding.</text>
</comment>
<name>A0A9D2B0U6_9GAMM</name>
<feature type="compositionally biased region" description="Basic and acidic residues" evidence="14">
    <location>
        <begin position="1"/>
        <end position="10"/>
    </location>
</feature>
<feature type="coiled-coil region" evidence="13">
    <location>
        <begin position="111"/>
        <end position="138"/>
    </location>
</feature>
<evidence type="ECO:0000313" key="16">
    <source>
        <dbReference type="Proteomes" id="UP000886829"/>
    </source>
</evidence>
<dbReference type="InterPro" id="IPR009012">
    <property type="entry name" value="GrpE_head"/>
</dbReference>
<keyword evidence="6 10" id="KW-0143">Chaperone</keyword>
<reference evidence="15" key="2">
    <citation type="submission" date="2021-04" db="EMBL/GenBank/DDBJ databases">
        <authorList>
            <person name="Gilroy R."/>
        </authorList>
    </citation>
    <scope>NUCLEOTIDE SEQUENCE</scope>
    <source>
        <strain evidence="15">USASDec5-558</strain>
    </source>
</reference>
<feature type="region of interest" description="Disordered" evidence="14">
    <location>
        <begin position="1"/>
        <end position="31"/>
    </location>
</feature>
<dbReference type="GO" id="GO:0051082">
    <property type="term" value="F:unfolded protein binding"/>
    <property type="evidence" value="ECO:0007669"/>
    <property type="project" value="TreeGrafter"/>
</dbReference>
<dbReference type="CDD" id="cd00446">
    <property type="entry name" value="GrpE"/>
    <property type="match status" value="1"/>
</dbReference>
<dbReference type="AlphaFoldDB" id="A0A9D2B0U6"/>
<comment type="similarity">
    <text evidence="2 10 12">Belongs to the GrpE family.</text>
</comment>
<evidence type="ECO:0000256" key="9">
    <source>
        <dbReference type="ARBA" id="ARBA00076414"/>
    </source>
</evidence>
<keyword evidence="4 10" id="KW-0963">Cytoplasm</keyword>
<evidence type="ECO:0000256" key="8">
    <source>
        <dbReference type="ARBA" id="ARBA00072274"/>
    </source>
</evidence>
<dbReference type="PANTHER" id="PTHR21237">
    <property type="entry name" value="GRPE PROTEIN"/>
    <property type="match status" value="1"/>
</dbReference>
<dbReference type="Proteomes" id="UP000886829">
    <property type="component" value="Unassembled WGS sequence"/>
</dbReference>
<dbReference type="SUPFAM" id="SSF58014">
    <property type="entry name" value="Coiled-coil domain of nucleotide exchange factor GrpE"/>
    <property type="match status" value="1"/>
</dbReference>
<evidence type="ECO:0000256" key="4">
    <source>
        <dbReference type="ARBA" id="ARBA00022490"/>
    </source>
</evidence>
<dbReference type="GO" id="GO:0051087">
    <property type="term" value="F:protein-folding chaperone binding"/>
    <property type="evidence" value="ECO:0007669"/>
    <property type="project" value="InterPro"/>
</dbReference>
<evidence type="ECO:0000256" key="11">
    <source>
        <dbReference type="RuleBase" id="RU000639"/>
    </source>
</evidence>
<comment type="caution">
    <text evidence="15">The sequence shown here is derived from an EMBL/GenBank/DDBJ whole genome shotgun (WGS) entry which is preliminary data.</text>
</comment>
<reference evidence="15" key="1">
    <citation type="journal article" date="2021" name="PeerJ">
        <title>Extensive microbial diversity within the chicken gut microbiome revealed by metagenomics and culture.</title>
        <authorList>
            <person name="Gilroy R."/>
            <person name="Ravi A."/>
            <person name="Getino M."/>
            <person name="Pursley I."/>
            <person name="Horton D.L."/>
            <person name="Alikhan N.F."/>
            <person name="Baker D."/>
            <person name="Gharbi K."/>
            <person name="Hall N."/>
            <person name="Watson M."/>
            <person name="Adriaenssens E.M."/>
            <person name="Foster-Nyarko E."/>
            <person name="Jarju S."/>
            <person name="Secka A."/>
            <person name="Antonio M."/>
            <person name="Oren A."/>
            <person name="Chaudhuri R.R."/>
            <person name="La Ragione R."/>
            <person name="Hildebrand F."/>
            <person name="Pallen M.J."/>
        </authorList>
    </citation>
    <scope>NUCLEOTIDE SEQUENCE</scope>
    <source>
        <strain evidence="15">USASDec5-558</strain>
    </source>
</reference>
<evidence type="ECO:0000256" key="3">
    <source>
        <dbReference type="ARBA" id="ARBA00011738"/>
    </source>
</evidence>
<dbReference type="InterPro" id="IPR013805">
    <property type="entry name" value="GrpE_CC"/>
</dbReference>
<dbReference type="FunFam" id="2.30.22.10:FF:000001">
    <property type="entry name" value="Protein GrpE"/>
    <property type="match status" value="1"/>
</dbReference>
<evidence type="ECO:0000256" key="5">
    <source>
        <dbReference type="ARBA" id="ARBA00023016"/>
    </source>
</evidence>